<dbReference type="HOGENOM" id="CLU_2046251_0_0_6"/>
<evidence type="ECO:0000313" key="2">
    <source>
        <dbReference type="EMBL" id="AJA44977.1"/>
    </source>
</evidence>
<evidence type="ECO:0000313" key="3">
    <source>
        <dbReference type="Proteomes" id="UP000030901"/>
    </source>
</evidence>
<keyword evidence="1" id="KW-1133">Transmembrane helix</keyword>
<dbReference type="EMBL" id="CP009056">
    <property type="protein sequence ID" value="AJA44977.1"/>
    <property type="molecule type" value="Genomic_DNA"/>
</dbReference>
<dbReference type="AlphaFoldDB" id="A0A0A7S2D1"/>
<keyword evidence="1" id="KW-0472">Membrane</keyword>
<feature type="transmembrane region" description="Helical" evidence="1">
    <location>
        <begin position="12"/>
        <end position="37"/>
    </location>
</feature>
<proteinExistence type="predicted"/>
<reference evidence="2 3" key="1">
    <citation type="journal article" date="2014" name="Appl. Environ. Microbiol.">
        <title>Gut symbionts from distinct hosts exhibit genotoxic activity via divergent colibactin biosynthetic pathways.</title>
        <authorList>
            <person name="Engel P."/>
            <person name="Vizcaino M.I."/>
            <person name="Crawford J.M."/>
        </authorList>
    </citation>
    <scope>NUCLEOTIDE SEQUENCE [LARGE SCALE GENOMIC DNA]</scope>
    <source>
        <strain evidence="2 3">PEB0191</strain>
    </source>
</reference>
<dbReference type="Proteomes" id="UP000030901">
    <property type="component" value="Chromosome"/>
</dbReference>
<organism evidence="2 3">
    <name type="scientific">Frischella perrara</name>
    <dbReference type="NCBI Taxonomy" id="1267021"/>
    <lineage>
        <taxon>Bacteria</taxon>
        <taxon>Pseudomonadati</taxon>
        <taxon>Pseudomonadota</taxon>
        <taxon>Gammaproteobacteria</taxon>
        <taxon>Orbales</taxon>
        <taxon>Orbaceae</taxon>
        <taxon>Frischella</taxon>
    </lineage>
</organism>
<dbReference type="KEGG" id="fpp:FPB0191_01153"/>
<feature type="transmembrane region" description="Helical" evidence="1">
    <location>
        <begin position="49"/>
        <end position="72"/>
    </location>
</feature>
<accession>A0A0A7S2D1</accession>
<dbReference type="RefSeq" id="WP_039104573.1">
    <property type="nucleotide sequence ID" value="NZ_CP009056.1"/>
</dbReference>
<keyword evidence="1" id="KW-0812">Transmembrane</keyword>
<sequence length="120" mass="12955">MDILKRIVSGKLSLAVIFWGYYFGFIIIANICLGISGGIALSSGIINESVLNCIVIVTVILELIMIIAVIVGISRILKYQGVTFWRIAALIVCAIHCLGIIGCLINGEYSYYVLVIGISS</sequence>
<evidence type="ECO:0000256" key="1">
    <source>
        <dbReference type="SAM" id="Phobius"/>
    </source>
</evidence>
<gene>
    <name evidence="2" type="ORF">FPB0191_01153</name>
</gene>
<keyword evidence="3" id="KW-1185">Reference proteome</keyword>
<feature type="transmembrane region" description="Helical" evidence="1">
    <location>
        <begin position="84"/>
        <end position="107"/>
    </location>
</feature>
<protein>
    <submittedName>
        <fullName evidence="2">Uncharacterized protein</fullName>
    </submittedName>
</protein>
<name>A0A0A7S2D1_FRIPE</name>